<dbReference type="GO" id="GO:0045202">
    <property type="term" value="C:synapse"/>
    <property type="evidence" value="ECO:0007669"/>
    <property type="project" value="GOC"/>
</dbReference>
<keyword evidence="11" id="KW-0325">Glycoprotein</keyword>
<organism evidence="17 18">
    <name type="scientific">Bugula neritina</name>
    <name type="common">Brown bryozoan</name>
    <name type="synonym">Sertularia neritina</name>
    <dbReference type="NCBI Taxonomy" id="10212"/>
    <lineage>
        <taxon>Eukaryota</taxon>
        <taxon>Metazoa</taxon>
        <taxon>Spiralia</taxon>
        <taxon>Lophotrochozoa</taxon>
        <taxon>Bryozoa</taxon>
        <taxon>Gymnolaemata</taxon>
        <taxon>Cheilostomatida</taxon>
        <taxon>Flustrina</taxon>
        <taxon>Buguloidea</taxon>
        <taxon>Bugulidae</taxon>
        <taxon>Bugula</taxon>
    </lineage>
</organism>
<evidence type="ECO:0000259" key="16">
    <source>
        <dbReference type="Pfam" id="PF00520"/>
    </source>
</evidence>
<evidence type="ECO:0000256" key="8">
    <source>
        <dbReference type="ARBA" id="ARBA00022989"/>
    </source>
</evidence>
<keyword evidence="18" id="KW-1185">Reference proteome</keyword>
<dbReference type="GO" id="GO:0007268">
    <property type="term" value="P:chemical synaptic transmission"/>
    <property type="evidence" value="ECO:0007669"/>
    <property type="project" value="TreeGrafter"/>
</dbReference>
<protein>
    <submittedName>
        <fullName evidence="17">CACNA1A</fullName>
    </submittedName>
</protein>
<comment type="caution">
    <text evidence="17">The sequence shown here is derived from an EMBL/GenBank/DDBJ whole genome shotgun (WGS) entry which is preliminary data.</text>
</comment>
<evidence type="ECO:0000256" key="4">
    <source>
        <dbReference type="ARBA" id="ARBA00022673"/>
    </source>
</evidence>
<dbReference type="GO" id="GO:0098703">
    <property type="term" value="P:calcium ion import across plasma membrane"/>
    <property type="evidence" value="ECO:0007669"/>
    <property type="project" value="TreeGrafter"/>
</dbReference>
<keyword evidence="8 15" id="KW-1133">Transmembrane helix</keyword>
<accession>A0A7J7KP51</accession>
<evidence type="ECO:0000256" key="12">
    <source>
        <dbReference type="ARBA" id="ARBA00023303"/>
    </source>
</evidence>
<dbReference type="InterPro" id="IPR027359">
    <property type="entry name" value="Volt_channel_dom_sf"/>
</dbReference>
<dbReference type="PANTHER" id="PTHR45628:SF7">
    <property type="entry name" value="VOLTAGE-DEPENDENT CALCIUM CHANNEL TYPE A SUBUNIT ALPHA-1"/>
    <property type="match status" value="1"/>
</dbReference>
<evidence type="ECO:0000256" key="7">
    <source>
        <dbReference type="ARBA" id="ARBA00022882"/>
    </source>
</evidence>
<feature type="transmembrane region" description="Helical" evidence="15">
    <location>
        <begin position="233"/>
        <end position="256"/>
    </location>
</feature>
<keyword evidence="3 14" id="KW-0109">Calcium transport</keyword>
<dbReference type="SUPFAM" id="SSF81324">
    <property type="entry name" value="Voltage-gated potassium channels"/>
    <property type="match status" value="1"/>
</dbReference>
<dbReference type="GO" id="GO:0008331">
    <property type="term" value="F:high voltage-gated calcium channel activity"/>
    <property type="evidence" value="ECO:0007669"/>
    <property type="project" value="TreeGrafter"/>
</dbReference>
<dbReference type="PRINTS" id="PR00167">
    <property type="entry name" value="CACHANNEL"/>
</dbReference>
<feature type="transmembrane region" description="Helical" evidence="15">
    <location>
        <begin position="180"/>
        <end position="202"/>
    </location>
</feature>
<keyword evidence="12" id="KW-0407">Ion channel</keyword>
<proteinExistence type="inferred from homology"/>
<evidence type="ECO:0000256" key="13">
    <source>
        <dbReference type="PIRSR" id="PIRSR602077-1"/>
    </source>
</evidence>
<feature type="transmembrane region" description="Helical" evidence="15">
    <location>
        <begin position="6"/>
        <end position="31"/>
    </location>
</feature>
<sequence>MFNIIYFIVLIVLGSFFMLNLVLGVLSGEFAKERERIEKRRSFLKLKQRQDVERQLHGYIEWIRKAEEIILKEEHTTEETVKKILRSRLKATKKAKKAAAAGFELPPSLLEDDQQVLINELASLPASTTKKKSISVPSRGGIAEVAFLCLFISEMLIKMWGLGLDRYFHSSFNKFDCLVIAGSVFELIYTSWSPQSFGLSVLRALRLLRIFKVTKYWSSLSNLVISLMNSIRAIASLLFLLFLFIVIFALLGMQLFGGEFNFPDGRPKQHFDTSHMAMMTVFQILTGEDWNEVMYDAIRAKGGVGKGGMFYSIYFILLVVFGNCILLLLANYFIEIYRINFPIKKEVLKSLHSEANSPSAIKAPDIVISSTPPAATSATAAVSNGTGPAAKSTADTKVAVAKKDKGDKYFSVILFMIV</sequence>
<keyword evidence="2" id="KW-0813">Transport</keyword>
<evidence type="ECO:0000256" key="2">
    <source>
        <dbReference type="ARBA" id="ARBA00022448"/>
    </source>
</evidence>
<dbReference type="PANTHER" id="PTHR45628">
    <property type="entry name" value="VOLTAGE-DEPENDENT CALCIUM CHANNEL TYPE A SUBUNIT ALPHA-1"/>
    <property type="match status" value="1"/>
</dbReference>
<keyword evidence="5 15" id="KW-0812">Transmembrane</keyword>
<evidence type="ECO:0000256" key="10">
    <source>
        <dbReference type="ARBA" id="ARBA00023136"/>
    </source>
</evidence>
<dbReference type="InterPro" id="IPR050599">
    <property type="entry name" value="VDCC_alpha-1_subunit"/>
</dbReference>
<dbReference type="Gene3D" id="1.20.120.350">
    <property type="entry name" value="Voltage-gated potassium channels. Chain C"/>
    <property type="match status" value="1"/>
</dbReference>
<dbReference type="Gene3D" id="6.10.250.2500">
    <property type="match status" value="1"/>
</dbReference>
<keyword evidence="13" id="KW-0479">Metal-binding</keyword>
<dbReference type="Proteomes" id="UP000593567">
    <property type="component" value="Unassembled WGS sequence"/>
</dbReference>
<dbReference type="OrthoDB" id="6283643at2759"/>
<feature type="binding site" evidence="13">
    <location>
        <position position="288"/>
    </location>
    <ligand>
        <name>Ca(2+)</name>
        <dbReference type="ChEBI" id="CHEBI:29108"/>
    </ligand>
</feature>
<feature type="domain" description="Ion transport" evidence="16">
    <location>
        <begin position="141"/>
        <end position="327"/>
    </location>
</feature>
<comment type="similarity">
    <text evidence="14">Belongs to the calcium channel alpha-1 subunit (TC 1.A.1.11) family.</text>
</comment>
<evidence type="ECO:0000256" key="14">
    <source>
        <dbReference type="RuleBase" id="RU003808"/>
    </source>
</evidence>
<dbReference type="GO" id="GO:0046872">
    <property type="term" value="F:metal ion binding"/>
    <property type="evidence" value="ECO:0007669"/>
    <property type="project" value="UniProtKB-KW"/>
</dbReference>
<keyword evidence="9" id="KW-0406">Ion transport</keyword>
<keyword evidence="10 15" id="KW-0472">Membrane</keyword>
<feature type="transmembrane region" description="Helical" evidence="15">
    <location>
        <begin position="140"/>
        <end position="160"/>
    </location>
</feature>
<evidence type="ECO:0000313" key="17">
    <source>
        <dbReference type="EMBL" id="KAF6039969.1"/>
    </source>
</evidence>
<keyword evidence="7 14" id="KW-0851">Voltage-gated channel</keyword>
<evidence type="ECO:0000256" key="3">
    <source>
        <dbReference type="ARBA" id="ARBA00022568"/>
    </source>
</evidence>
<dbReference type="InterPro" id="IPR002077">
    <property type="entry name" value="VDCCAlpha1"/>
</dbReference>
<evidence type="ECO:0000256" key="5">
    <source>
        <dbReference type="ARBA" id="ARBA00022692"/>
    </source>
</evidence>
<evidence type="ECO:0000256" key="1">
    <source>
        <dbReference type="ARBA" id="ARBA00004141"/>
    </source>
</evidence>
<dbReference type="GO" id="GO:0005891">
    <property type="term" value="C:voltage-gated calcium channel complex"/>
    <property type="evidence" value="ECO:0007669"/>
    <property type="project" value="InterPro"/>
</dbReference>
<evidence type="ECO:0000256" key="11">
    <source>
        <dbReference type="ARBA" id="ARBA00023180"/>
    </source>
</evidence>
<reference evidence="17" key="1">
    <citation type="submission" date="2020-06" db="EMBL/GenBank/DDBJ databases">
        <title>Draft genome of Bugula neritina, a colonial animal packing powerful symbionts and potential medicines.</title>
        <authorList>
            <person name="Rayko M."/>
        </authorList>
    </citation>
    <scope>NUCLEOTIDE SEQUENCE [LARGE SCALE GENOMIC DNA]</scope>
    <source>
        <strain evidence="17">Kwan_BN1</strain>
    </source>
</reference>
<evidence type="ECO:0000256" key="15">
    <source>
        <dbReference type="SAM" id="Phobius"/>
    </source>
</evidence>
<dbReference type="EMBL" id="VXIV02000192">
    <property type="protein sequence ID" value="KAF6039969.1"/>
    <property type="molecule type" value="Genomic_DNA"/>
</dbReference>
<keyword evidence="4 14" id="KW-0107">Calcium channel</keyword>
<dbReference type="Gene3D" id="1.10.287.70">
    <property type="match status" value="1"/>
</dbReference>
<evidence type="ECO:0000256" key="6">
    <source>
        <dbReference type="ARBA" id="ARBA00022837"/>
    </source>
</evidence>
<comment type="subcellular location">
    <subcellularLocation>
        <location evidence="1 14">Membrane</location>
        <topology evidence="1 14">Multi-pass membrane protein</topology>
    </subcellularLocation>
</comment>
<name>A0A7J7KP51_BUGNE</name>
<dbReference type="InterPro" id="IPR005821">
    <property type="entry name" value="Ion_trans_dom"/>
</dbReference>
<feature type="transmembrane region" description="Helical" evidence="15">
    <location>
        <begin position="311"/>
        <end position="334"/>
    </location>
</feature>
<keyword evidence="6 13" id="KW-0106">Calcium</keyword>
<dbReference type="AlphaFoldDB" id="A0A7J7KP51"/>
<gene>
    <name evidence="17" type="ORF">EB796_001721</name>
</gene>
<evidence type="ECO:0000313" key="18">
    <source>
        <dbReference type="Proteomes" id="UP000593567"/>
    </source>
</evidence>
<evidence type="ECO:0000256" key="9">
    <source>
        <dbReference type="ARBA" id="ARBA00023065"/>
    </source>
</evidence>
<dbReference type="Pfam" id="PF00520">
    <property type="entry name" value="Ion_trans"/>
    <property type="match status" value="1"/>
</dbReference>